<dbReference type="EMBL" id="BTCM01000007">
    <property type="protein sequence ID" value="GMK59035.1"/>
    <property type="molecule type" value="Genomic_DNA"/>
</dbReference>
<sequence>MPVIPFSVAFKKRKRAPNTDAPPSVLSSRDHHLMCSTPQAGPSHVHAASDATLITPSPLRAVLADSDPVDEYRYNGVEELADEQEYIHEAETPPSFADHGNSALLGDEELLSRLLHREREYTRLQVYYEELYRRYAGSKDQIEHLNRQIDALSARLERKERRIRLLKVLAIRK</sequence>
<reference evidence="2" key="2">
    <citation type="submission" date="2023-06" db="EMBL/GenBank/DDBJ databases">
        <authorList>
            <person name="Kobayashi Y."/>
            <person name="Kayamori A."/>
            <person name="Aoki K."/>
            <person name="Shiwa Y."/>
            <person name="Fujita N."/>
            <person name="Sugita T."/>
            <person name="Iwasaki W."/>
            <person name="Tanaka N."/>
            <person name="Takashima M."/>
        </authorList>
    </citation>
    <scope>NUCLEOTIDE SEQUENCE</scope>
    <source>
        <strain evidence="2">HIS016</strain>
    </source>
</reference>
<evidence type="ECO:0000256" key="1">
    <source>
        <dbReference type="SAM" id="Coils"/>
    </source>
</evidence>
<dbReference type="Proteomes" id="UP001222932">
    <property type="component" value="Unassembled WGS sequence"/>
</dbReference>
<evidence type="ECO:0000313" key="2">
    <source>
        <dbReference type="EMBL" id="GMK59035.1"/>
    </source>
</evidence>
<dbReference type="AlphaFoldDB" id="A0AAD3TYY7"/>
<proteinExistence type="predicted"/>
<feature type="coiled-coil region" evidence="1">
    <location>
        <begin position="128"/>
        <end position="169"/>
    </location>
</feature>
<gene>
    <name evidence="2" type="ORF">CspeluHIS016_0700500</name>
</gene>
<comment type="caution">
    <text evidence="2">The sequence shown here is derived from an EMBL/GenBank/DDBJ whole genome shotgun (WGS) entry which is preliminary data.</text>
</comment>
<keyword evidence="3" id="KW-1185">Reference proteome</keyword>
<protein>
    <submittedName>
        <fullName evidence="2">Uncharacterized protein</fullName>
    </submittedName>
</protein>
<keyword evidence="1" id="KW-0175">Coiled coil</keyword>
<accession>A0AAD3TYY7</accession>
<evidence type="ECO:0000313" key="3">
    <source>
        <dbReference type="Proteomes" id="UP001222932"/>
    </source>
</evidence>
<reference evidence="2" key="1">
    <citation type="journal article" date="2023" name="BMC Genomics">
        <title>Chromosome-level genome assemblies of Cutaneotrichosporon spp. (Trichosporonales, Basidiomycota) reveal imbalanced evolution between nucleotide sequences and chromosome synteny.</title>
        <authorList>
            <person name="Kobayashi Y."/>
            <person name="Kayamori A."/>
            <person name="Aoki K."/>
            <person name="Shiwa Y."/>
            <person name="Matsutani M."/>
            <person name="Fujita N."/>
            <person name="Sugita T."/>
            <person name="Iwasaki W."/>
            <person name="Tanaka N."/>
            <person name="Takashima M."/>
        </authorList>
    </citation>
    <scope>NUCLEOTIDE SEQUENCE</scope>
    <source>
        <strain evidence="2">HIS016</strain>
    </source>
</reference>
<organism evidence="2 3">
    <name type="scientific">Cutaneotrichosporon spelunceum</name>
    <dbReference type="NCBI Taxonomy" id="1672016"/>
    <lineage>
        <taxon>Eukaryota</taxon>
        <taxon>Fungi</taxon>
        <taxon>Dikarya</taxon>
        <taxon>Basidiomycota</taxon>
        <taxon>Agaricomycotina</taxon>
        <taxon>Tremellomycetes</taxon>
        <taxon>Trichosporonales</taxon>
        <taxon>Trichosporonaceae</taxon>
        <taxon>Cutaneotrichosporon</taxon>
    </lineage>
</organism>
<name>A0AAD3TYY7_9TREE</name>